<accession>A0ABS7RDX4</accession>
<evidence type="ECO:0000313" key="1">
    <source>
        <dbReference type="EMBL" id="MBY9073229.1"/>
    </source>
</evidence>
<dbReference type="PANTHER" id="PTHR36221:SF1">
    <property type="entry name" value="DUF742 DOMAIN-CONTAINING PROTEIN"/>
    <property type="match status" value="1"/>
</dbReference>
<keyword evidence="2" id="KW-1185">Reference proteome</keyword>
<dbReference type="InterPro" id="IPR007995">
    <property type="entry name" value="DUF742"/>
</dbReference>
<reference evidence="1 2" key="1">
    <citation type="submission" date="2021-08" db="EMBL/GenBank/DDBJ databases">
        <title>Nocardioides bacterium WL0053 sp. nov., isolated from the sediment.</title>
        <authorList>
            <person name="Wang L."/>
            <person name="Zhang D."/>
            <person name="Zhang A."/>
        </authorList>
    </citation>
    <scope>NUCLEOTIDE SEQUENCE [LARGE SCALE GENOMIC DNA]</scope>
    <source>
        <strain evidence="1 2">WL0053</strain>
    </source>
</reference>
<sequence>MAPDDTRGPDDEPVAPARFVRPYTITAGRTKAAVDLPMEATLRIQPHDASADADLGAGAQRVLDLCDQRSVAEVSALASMPIGVVRVLLGDLVQQGLVRVQATITESSSQDERIELIERTLRGLRSY</sequence>
<dbReference type="PANTHER" id="PTHR36221">
    <property type="entry name" value="DUF742 DOMAIN-CONTAINING PROTEIN"/>
    <property type="match status" value="1"/>
</dbReference>
<name>A0ABS7RDX4_9ACTN</name>
<comment type="caution">
    <text evidence="1">The sequence shown here is derived from an EMBL/GenBank/DDBJ whole genome shotgun (WGS) entry which is preliminary data.</text>
</comment>
<dbReference type="RefSeq" id="WP_221023047.1">
    <property type="nucleotide sequence ID" value="NZ_JAIEZQ010000001.1"/>
</dbReference>
<proteinExistence type="predicted"/>
<gene>
    <name evidence="1" type="ORF">K1X13_00205</name>
</gene>
<dbReference type="EMBL" id="JAIEZQ010000001">
    <property type="protein sequence ID" value="MBY9073229.1"/>
    <property type="molecule type" value="Genomic_DNA"/>
</dbReference>
<organism evidence="1 2">
    <name type="scientific">Nocardioides jiangsuensis</name>
    <dbReference type="NCBI Taxonomy" id="2866161"/>
    <lineage>
        <taxon>Bacteria</taxon>
        <taxon>Bacillati</taxon>
        <taxon>Actinomycetota</taxon>
        <taxon>Actinomycetes</taxon>
        <taxon>Propionibacteriales</taxon>
        <taxon>Nocardioidaceae</taxon>
        <taxon>Nocardioides</taxon>
    </lineage>
</organism>
<dbReference type="Pfam" id="PF05331">
    <property type="entry name" value="DUF742"/>
    <property type="match status" value="1"/>
</dbReference>
<protein>
    <submittedName>
        <fullName evidence="1">DUF742 domain-containing protein</fullName>
    </submittedName>
</protein>
<dbReference type="Proteomes" id="UP000754710">
    <property type="component" value="Unassembled WGS sequence"/>
</dbReference>
<evidence type="ECO:0000313" key="2">
    <source>
        <dbReference type="Proteomes" id="UP000754710"/>
    </source>
</evidence>